<evidence type="ECO:0000313" key="1">
    <source>
        <dbReference type="EMBL" id="AFM22973.1"/>
    </source>
</evidence>
<organism evidence="1 2">
    <name type="scientific">Desulfomonile tiedjei (strain ATCC 49306 / DSM 6799 / DCB-1)</name>
    <dbReference type="NCBI Taxonomy" id="706587"/>
    <lineage>
        <taxon>Bacteria</taxon>
        <taxon>Pseudomonadati</taxon>
        <taxon>Thermodesulfobacteriota</taxon>
        <taxon>Desulfomonilia</taxon>
        <taxon>Desulfomonilales</taxon>
        <taxon>Desulfomonilaceae</taxon>
        <taxon>Desulfomonile</taxon>
    </lineage>
</organism>
<dbReference type="RefSeq" id="WP_014808132.1">
    <property type="nucleotide sequence ID" value="NC_018025.1"/>
</dbReference>
<dbReference type="KEGG" id="dti:Desti_0227"/>
<reference evidence="2" key="1">
    <citation type="submission" date="2012-06" db="EMBL/GenBank/DDBJ databases">
        <title>Complete sequence of chromosome of Desulfomonile tiedjei DSM 6799.</title>
        <authorList>
            <person name="Lucas S."/>
            <person name="Copeland A."/>
            <person name="Lapidus A."/>
            <person name="Glavina del Rio T."/>
            <person name="Dalin E."/>
            <person name="Tice H."/>
            <person name="Bruce D."/>
            <person name="Goodwin L."/>
            <person name="Pitluck S."/>
            <person name="Peters L."/>
            <person name="Ovchinnikova G."/>
            <person name="Zeytun A."/>
            <person name="Lu M."/>
            <person name="Kyrpides N."/>
            <person name="Mavromatis K."/>
            <person name="Ivanova N."/>
            <person name="Brettin T."/>
            <person name="Detter J.C."/>
            <person name="Han C."/>
            <person name="Larimer F."/>
            <person name="Land M."/>
            <person name="Hauser L."/>
            <person name="Markowitz V."/>
            <person name="Cheng J.-F."/>
            <person name="Hugenholtz P."/>
            <person name="Woyke T."/>
            <person name="Wu D."/>
            <person name="Spring S."/>
            <person name="Schroeder M."/>
            <person name="Brambilla E."/>
            <person name="Klenk H.-P."/>
            <person name="Eisen J.A."/>
        </authorList>
    </citation>
    <scope>NUCLEOTIDE SEQUENCE [LARGE SCALE GENOMIC DNA]</scope>
    <source>
        <strain evidence="2">ATCC 49306 / DSM 6799 / DCB-1</strain>
    </source>
</reference>
<name>I4C082_DESTA</name>
<dbReference type="AlphaFoldDB" id="I4C082"/>
<dbReference type="EMBL" id="CP003360">
    <property type="protein sequence ID" value="AFM22973.1"/>
    <property type="molecule type" value="Genomic_DNA"/>
</dbReference>
<accession>I4C082</accession>
<dbReference type="Proteomes" id="UP000006055">
    <property type="component" value="Chromosome"/>
</dbReference>
<sequence>MLIVRLFLIVSTGLILSLSLPSLYAQEKKNVTPQVDSTASRLLGTWEIYQTKEPGQPYTRGYKGRPFVHKGPNAFTLILEYRQDGTFRRLTRIGQDEAVQGGTWKFGGNELRHLRKGASEEEVMYVRFDNKDQYTSIEVYESTSDPGLFAQFRRGQE</sequence>
<evidence type="ECO:0000313" key="2">
    <source>
        <dbReference type="Proteomes" id="UP000006055"/>
    </source>
</evidence>
<protein>
    <recommendedName>
        <fullName evidence="3">Lipocalin-like domain-containing protein</fullName>
    </recommendedName>
</protein>
<keyword evidence="2" id="KW-1185">Reference proteome</keyword>
<gene>
    <name evidence="1" type="ordered locus">Desti_0227</name>
</gene>
<evidence type="ECO:0008006" key="3">
    <source>
        <dbReference type="Google" id="ProtNLM"/>
    </source>
</evidence>
<proteinExistence type="predicted"/>
<dbReference type="HOGENOM" id="CLU_1675083_0_0_7"/>